<evidence type="ECO:0000313" key="2">
    <source>
        <dbReference type="EMBL" id="GBB85450.1"/>
    </source>
</evidence>
<comment type="caution">
    <text evidence="3">The sequence shown here is derived from an EMBL/GenBank/DDBJ whole genome shotgun (WGS) entry which is preliminary data.</text>
</comment>
<dbReference type="EMBL" id="BEXD01000224">
    <property type="protein sequence ID" value="GBB85451.1"/>
    <property type="molecule type" value="Genomic_DNA"/>
</dbReference>
<reference evidence="3 5" key="1">
    <citation type="submission" date="2017-11" db="EMBL/GenBank/DDBJ databases">
        <title>The genome of Rhizophagus clarus HR1 reveals common genetic basis of auxotrophy among arbuscular mycorrhizal fungi.</title>
        <authorList>
            <person name="Kobayashi Y."/>
        </authorList>
    </citation>
    <scope>NUCLEOTIDE SEQUENCE [LARGE SCALE GENOMIC DNA]</scope>
    <source>
        <strain evidence="3 5">HR1</strain>
    </source>
</reference>
<organism evidence="3 5">
    <name type="scientific">Rhizophagus clarus</name>
    <dbReference type="NCBI Taxonomy" id="94130"/>
    <lineage>
        <taxon>Eukaryota</taxon>
        <taxon>Fungi</taxon>
        <taxon>Fungi incertae sedis</taxon>
        <taxon>Mucoromycota</taxon>
        <taxon>Glomeromycotina</taxon>
        <taxon>Glomeromycetes</taxon>
        <taxon>Glomerales</taxon>
        <taxon>Glomeraceae</taxon>
        <taxon>Rhizophagus</taxon>
    </lineage>
</organism>
<evidence type="ECO:0000313" key="4">
    <source>
        <dbReference type="EMBL" id="GES93534.1"/>
    </source>
</evidence>
<dbReference type="Proteomes" id="UP000615446">
    <property type="component" value="Unassembled WGS sequence"/>
</dbReference>
<evidence type="ECO:0000313" key="3">
    <source>
        <dbReference type="EMBL" id="GBB85451.1"/>
    </source>
</evidence>
<keyword evidence="5" id="KW-1185">Reference proteome</keyword>
<dbReference type="EMBL" id="BEXD01000224">
    <property type="protein sequence ID" value="GBB85450.1"/>
    <property type="molecule type" value="Genomic_DNA"/>
</dbReference>
<feature type="region of interest" description="Disordered" evidence="1">
    <location>
        <begin position="1"/>
        <end position="107"/>
    </location>
</feature>
<dbReference type="EMBL" id="BLAL01000228">
    <property type="protein sequence ID" value="GES93534.1"/>
    <property type="molecule type" value="Genomic_DNA"/>
</dbReference>
<dbReference type="STRING" id="94130.A0A2Z6QL00"/>
<evidence type="ECO:0000313" key="5">
    <source>
        <dbReference type="Proteomes" id="UP000247702"/>
    </source>
</evidence>
<sequence>MFVYKPHNVTENALEKIDDSSSDPNNLERGEGDVSNSEATIIDRQDGGVTELENIGESSGTYIDDSDNKIAATKEITEGELLSSNISGNISGNKSQTNKRTTKEQITEETIKEREEIIATTTTNYKKRRKREY</sequence>
<feature type="compositionally biased region" description="Low complexity" evidence="1">
    <location>
        <begin position="83"/>
        <end position="93"/>
    </location>
</feature>
<evidence type="ECO:0000256" key="1">
    <source>
        <dbReference type="SAM" id="MobiDB-lite"/>
    </source>
</evidence>
<dbReference type="AlphaFoldDB" id="A0A2Z6QL00"/>
<accession>A0A2Z6QL00</accession>
<protein>
    <submittedName>
        <fullName evidence="3">Uncharacterized protein</fullName>
    </submittedName>
</protein>
<proteinExistence type="predicted"/>
<name>A0A2Z6QL00_9GLOM</name>
<dbReference type="Proteomes" id="UP000247702">
    <property type="component" value="Unassembled WGS sequence"/>
</dbReference>
<reference evidence="4" key="2">
    <citation type="submission" date="2019-10" db="EMBL/GenBank/DDBJ databases">
        <title>Conservation and host-specific expression of non-tandemly repeated heterogenous ribosome RNA gene in arbuscular mycorrhizal fungi.</title>
        <authorList>
            <person name="Maeda T."/>
            <person name="Kobayashi Y."/>
            <person name="Nakagawa T."/>
            <person name="Ezawa T."/>
            <person name="Yamaguchi K."/>
            <person name="Bino T."/>
            <person name="Nishimoto Y."/>
            <person name="Shigenobu S."/>
            <person name="Kawaguchi M."/>
        </authorList>
    </citation>
    <scope>NUCLEOTIDE SEQUENCE</scope>
    <source>
        <strain evidence="4">HR1</strain>
    </source>
</reference>
<gene>
    <name evidence="4" type="ORF">RCL2_002027800</name>
    <name evidence="2" type="ORF">RclHR1_00120004</name>
    <name evidence="3" type="ORF">RclHR1_00120005</name>
</gene>